<sequence length="716" mass="81727">MRIILLLTLFSLSSCALNSHKSEWTIQTQSLDGTWRLEIIDEEQGRSDIHDVTVPGNWQSSGIEHAGVGYYSRSFSIDNKHIKSRYWIKFDAVDYESAVSVNGKLLNRQTGYFIPLETEISHVISEGDNDLNVWVNSPDEPLVQDWSLHKSLVKGVLNHHDTRPGGAWSDRGQDMNSGGIWGSVNLRETGPIAITQLKALPTVIDAANRTTGGQVSLSLDSRLTQSVVVELSLTLNGEKTAESYRYERQVKYGKQDLIIHLPQTTRKLWWPWDWGKPNLYQLEARVLLDGHASDVAIDTIGFRKVQLDEQAKRFYINDKPYFIRGTNYIASQWLGEVTSQDYQDDLALMREANINSVRVHAHVAGQSFYDAADKAGIIVWQDFPLQWGYSDDPVFIAEASRQAHAMTELLYNHPSIAFWCGHNEPPWDATWMQYKYESYRPEQNLTLTENVYQQLQKAQDGRVVRKASYTYEHPWLGWYSGHFTDYATYQPSMIVSEFGAQAMPSWAIIEDIVEDVRQWPLSSETIAELQYHNYQPHETLKLAAVQQGESLSHFWTNSQEYQRVVTKFAAEHLRLNKDEGVAAIYQFMFVDSWPSITWSVMDVGRDAKPGYDALKKAYQPVLAVVQLDKKRLSPEFSLTIINDTLQAFDGAKIIVSNAYNDDEWVFENILIPSNTKIKVVESELIAGLSEYLIIQILDKQGNLISSNQYQPKDFKG</sequence>
<evidence type="ECO:0000256" key="1">
    <source>
        <dbReference type="ARBA" id="ARBA00000829"/>
    </source>
</evidence>
<feature type="chain" id="PRO_5015439593" description="beta-mannosidase" evidence="7">
    <location>
        <begin position="17"/>
        <end position="716"/>
    </location>
</feature>
<dbReference type="SUPFAM" id="SSF49303">
    <property type="entry name" value="beta-Galactosidase/glucuronidase domain"/>
    <property type="match status" value="1"/>
</dbReference>
<keyword evidence="5" id="KW-0378">Hydrolase</keyword>
<dbReference type="Pfam" id="PF02837">
    <property type="entry name" value="Glyco_hydro_2_N"/>
    <property type="match status" value="1"/>
</dbReference>
<comment type="caution">
    <text evidence="11">The sequence shown here is derived from an EMBL/GenBank/DDBJ whole genome shotgun (WGS) entry which is preliminary data.</text>
</comment>
<dbReference type="InterPro" id="IPR006102">
    <property type="entry name" value="Ig-like_GH2"/>
</dbReference>
<dbReference type="PANTHER" id="PTHR43730:SF1">
    <property type="entry name" value="BETA-MANNOSIDASE"/>
    <property type="match status" value="1"/>
</dbReference>
<feature type="domain" description="Glycoside hydrolase family 2 immunoglobulin-like beta-sandwich" evidence="8">
    <location>
        <begin position="209"/>
        <end position="303"/>
    </location>
</feature>
<dbReference type="SUPFAM" id="SSF51445">
    <property type="entry name" value="(Trans)glycosidases"/>
    <property type="match status" value="1"/>
</dbReference>
<dbReference type="InterPro" id="IPR006103">
    <property type="entry name" value="Glyco_hydro_2_cat"/>
</dbReference>
<evidence type="ECO:0000256" key="2">
    <source>
        <dbReference type="ARBA" id="ARBA00007401"/>
    </source>
</evidence>
<comment type="similarity">
    <text evidence="2">Belongs to the glycosyl hydrolase 2 family.</text>
</comment>
<dbReference type="Gene3D" id="2.60.120.260">
    <property type="entry name" value="Galactose-binding domain-like"/>
    <property type="match status" value="1"/>
</dbReference>
<dbReference type="GO" id="GO:0004567">
    <property type="term" value="F:beta-mannosidase activity"/>
    <property type="evidence" value="ECO:0007669"/>
    <property type="project" value="UniProtKB-EC"/>
</dbReference>
<comment type="catalytic activity">
    <reaction evidence="1">
        <text>Hydrolysis of terminal, non-reducing beta-D-mannose residues in beta-D-mannosides.</text>
        <dbReference type="EC" id="3.2.1.25"/>
    </reaction>
</comment>
<dbReference type="InterPro" id="IPR050887">
    <property type="entry name" value="Beta-mannosidase_GH2"/>
</dbReference>
<evidence type="ECO:0000256" key="4">
    <source>
        <dbReference type="ARBA" id="ARBA00022729"/>
    </source>
</evidence>
<gene>
    <name evidence="11" type="ORF">C9I98_17310</name>
</gene>
<evidence type="ECO:0000259" key="9">
    <source>
        <dbReference type="Pfam" id="PF02836"/>
    </source>
</evidence>
<dbReference type="Pfam" id="PF02836">
    <property type="entry name" value="Glyco_hydro_2_C"/>
    <property type="match status" value="1"/>
</dbReference>
<dbReference type="GO" id="GO:0006516">
    <property type="term" value="P:glycoprotein catabolic process"/>
    <property type="evidence" value="ECO:0007669"/>
    <property type="project" value="TreeGrafter"/>
</dbReference>
<name>A0A2T3NPE0_9GAMM</name>
<dbReference type="EMBL" id="PYMA01000012">
    <property type="protein sequence ID" value="PSW18144.1"/>
    <property type="molecule type" value="Genomic_DNA"/>
</dbReference>
<feature type="domain" description="Glycoside hydrolase family 2 catalytic" evidence="9">
    <location>
        <begin position="311"/>
        <end position="511"/>
    </location>
</feature>
<keyword evidence="4 7" id="KW-0732">Signal</keyword>
<dbReference type="InterPro" id="IPR008979">
    <property type="entry name" value="Galactose-bd-like_sf"/>
</dbReference>
<evidence type="ECO:0000313" key="12">
    <source>
        <dbReference type="Proteomes" id="UP000241771"/>
    </source>
</evidence>
<dbReference type="EC" id="3.2.1.25" evidence="3"/>
<dbReference type="GO" id="GO:0005975">
    <property type="term" value="P:carbohydrate metabolic process"/>
    <property type="evidence" value="ECO:0007669"/>
    <property type="project" value="InterPro"/>
</dbReference>
<dbReference type="Pfam" id="PF00703">
    <property type="entry name" value="Glyco_hydro_2"/>
    <property type="match status" value="1"/>
</dbReference>
<accession>A0A2T3NPE0</accession>
<dbReference type="PANTHER" id="PTHR43730">
    <property type="entry name" value="BETA-MANNOSIDASE"/>
    <property type="match status" value="1"/>
</dbReference>
<evidence type="ECO:0000256" key="7">
    <source>
        <dbReference type="SAM" id="SignalP"/>
    </source>
</evidence>
<dbReference type="InterPro" id="IPR013783">
    <property type="entry name" value="Ig-like_fold"/>
</dbReference>
<dbReference type="RefSeq" id="WP_107272260.1">
    <property type="nucleotide sequence ID" value="NZ_PYMA01000012.1"/>
</dbReference>
<keyword evidence="6" id="KW-0326">Glycosidase</keyword>
<dbReference type="InterPro" id="IPR017853">
    <property type="entry name" value="GH"/>
</dbReference>
<dbReference type="InterPro" id="IPR036156">
    <property type="entry name" value="Beta-gal/glucu_dom_sf"/>
</dbReference>
<keyword evidence="12" id="KW-1185">Reference proteome</keyword>
<evidence type="ECO:0000313" key="11">
    <source>
        <dbReference type="EMBL" id="PSW18144.1"/>
    </source>
</evidence>
<protein>
    <recommendedName>
        <fullName evidence="3">beta-mannosidase</fullName>
        <ecNumber evidence="3">3.2.1.25</ecNumber>
    </recommendedName>
</protein>
<proteinExistence type="inferred from homology"/>
<feature type="signal peptide" evidence="7">
    <location>
        <begin position="1"/>
        <end position="16"/>
    </location>
</feature>
<dbReference type="PROSITE" id="PS51257">
    <property type="entry name" value="PROKAR_LIPOPROTEIN"/>
    <property type="match status" value="1"/>
</dbReference>
<evidence type="ECO:0000256" key="5">
    <source>
        <dbReference type="ARBA" id="ARBA00022801"/>
    </source>
</evidence>
<evidence type="ECO:0000256" key="3">
    <source>
        <dbReference type="ARBA" id="ARBA00012754"/>
    </source>
</evidence>
<dbReference type="Proteomes" id="UP000241771">
    <property type="component" value="Unassembled WGS sequence"/>
</dbReference>
<feature type="domain" description="Glycosyl hydrolases family 2 sugar binding" evidence="10">
    <location>
        <begin position="64"/>
        <end position="135"/>
    </location>
</feature>
<organism evidence="11 12">
    <name type="scientific">Photobacterium sanctipauli</name>
    <dbReference type="NCBI Taxonomy" id="1342794"/>
    <lineage>
        <taxon>Bacteria</taxon>
        <taxon>Pseudomonadati</taxon>
        <taxon>Pseudomonadota</taxon>
        <taxon>Gammaproteobacteria</taxon>
        <taxon>Vibrionales</taxon>
        <taxon>Vibrionaceae</taxon>
        <taxon>Photobacterium</taxon>
    </lineage>
</organism>
<dbReference type="SUPFAM" id="SSF49785">
    <property type="entry name" value="Galactose-binding domain-like"/>
    <property type="match status" value="1"/>
</dbReference>
<dbReference type="AlphaFoldDB" id="A0A2T3NPE0"/>
<reference evidence="11 12" key="1">
    <citation type="submission" date="2018-01" db="EMBL/GenBank/DDBJ databases">
        <title>Whole genome sequencing of Histamine producing bacteria.</title>
        <authorList>
            <person name="Butler K."/>
        </authorList>
    </citation>
    <scope>NUCLEOTIDE SEQUENCE [LARGE SCALE GENOMIC DNA]</scope>
    <source>
        <strain evidence="11 12">DSM 100436</strain>
    </source>
</reference>
<evidence type="ECO:0000259" key="8">
    <source>
        <dbReference type="Pfam" id="PF00703"/>
    </source>
</evidence>
<evidence type="ECO:0000259" key="10">
    <source>
        <dbReference type="Pfam" id="PF02837"/>
    </source>
</evidence>
<evidence type="ECO:0000256" key="6">
    <source>
        <dbReference type="ARBA" id="ARBA00023295"/>
    </source>
</evidence>
<dbReference type="Gene3D" id="3.20.20.80">
    <property type="entry name" value="Glycosidases"/>
    <property type="match status" value="1"/>
</dbReference>
<dbReference type="Gene3D" id="2.60.40.10">
    <property type="entry name" value="Immunoglobulins"/>
    <property type="match status" value="1"/>
</dbReference>
<dbReference type="InterPro" id="IPR006104">
    <property type="entry name" value="Glyco_hydro_2_N"/>
</dbReference>